<proteinExistence type="predicted"/>
<comment type="caution">
    <text evidence="2">The sequence shown here is derived from an EMBL/GenBank/DDBJ whole genome shotgun (WGS) entry which is preliminary data.</text>
</comment>
<name>A0ABW6YJJ0_9ACTN</name>
<sequence length="160" mass="17037">MASVLGLLEAKASTAREAVERARGEAARIAAMLEEAERVLERLIIAREAVVEVLAEPAGRTVDVVEDNVVAAAMTGSPVPCQNGQLTRAVLAPDYQRIISVLETEAAAGRDQARAKDLATALGLDAVPAKIEGVRSRAKRLAERGWITRHRSGEFSILTA</sequence>
<gene>
    <name evidence="2" type="ORF">ACF05T_26490</name>
</gene>
<protein>
    <submittedName>
        <fullName evidence="2">Uncharacterized protein</fullName>
    </submittedName>
</protein>
<dbReference type="Proteomes" id="UP001603013">
    <property type="component" value="Unassembled WGS sequence"/>
</dbReference>
<keyword evidence="3" id="KW-1185">Reference proteome</keyword>
<organism evidence="2 3">
    <name type="scientific">Streptomyces lateritius</name>
    <dbReference type="NCBI Taxonomy" id="67313"/>
    <lineage>
        <taxon>Bacteria</taxon>
        <taxon>Bacillati</taxon>
        <taxon>Actinomycetota</taxon>
        <taxon>Actinomycetes</taxon>
        <taxon>Kitasatosporales</taxon>
        <taxon>Streptomycetaceae</taxon>
        <taxon>Streptomyces</taxon>
    </lineage>
</organism>
<keyword evidence="1" id="KW-0175">Coiled coil</keyword>
<reference evidence="2 3" key="1">
    <citation type="submission" date="2024-10" db="EMBL/GenBank/DDBJ databases">
        <title>The Natural Products Discovery Center: Release of the First 8490 Sequenced Strains for Exploring Actinobacteria Biosynthetic Diversity.</title>
        <authorList>
            <person name="Kalkreuter E."/>
            <person name="Kautsar S.A."/>
            <person name="Yang D."/>
            <person name="Bader C.D."/>
            <person name="Teijaro C.N."/>
            <person name="Fluegel L."/>
            <person name="Davis C.M."/>
            <person name="Simpson J.R."/>
            <person name="Lauterbach L."/>
            <person name="Steele A.D."/>
            <person name="Gui C."/>
            <person name="Meng S."/>
            <person name="Li G."/>
            <person name="Viehrig K."/>
            <person name="Ye F."/>
            <person name="Su P."/>
            <person name="Kiefer A.F."/>
            <person name="Nichols A."/>
            <person name="Cepeda A.J."/>
            <person name="Yan W."/>
            <person name="Fan B."/>
            <person name="Jiang Y."/>
            <person name="Adhikari A."/>
            <person name="Zheng C.-J."/>
            <person name="Schuster L."/>
            <person name="Cowan T.M."/>
            <person name="Smanski M.J."/>
            <person name="Chevrette M.G."/>
            <person name="De Carvalho L.P.S."/>
            <person name="Shen B."/>
        </authorList>
    </citation>
    <scope>NUCLEOTIDE SEQUENCE [LARGE SCALE GENOMIC DNA]</scope>
    <source>
        <strain evidence="2 3">NPDC015755</strain>
    </source>
</reference>
<dbReference type="EMBL" id="JBIBSM010000016">
    <property type="protein sequence ID" value="MFF8279626.1"/>
    <property type="molecule type" value="Genomic_DNA"/>
</dbReference>
<evidence type="ECO:0000256" key="1">
    <source>
        <dbReference type="SAM" id="Coils"/>
    </source>
</evidence>
<feature type="coiled-coil region" evidence="1">
    <location>
        <begin position="5"/>
        <end position="39"/>
    </location>
</feature>
<accession>A0ABW6YJJ0</accession>
<evidence type="ECO:0000313" key="2">
    <source>
        <dbReference type="EMBL" id="MFF8279626.1"/>
    </source>
</evidence>
<dbReference type="RefSeq" id="WP_391936562.1">
    <property type="nucleotide sequence ID" value="NZ_JBIBSM010000016.1"/>
</dbReference>
<evidence type="ECO:0000313" key="3">
    <source>
        <dbReference type="Proteomes" id="UP001603013"/>
    </source>
</evidence>